<reference evidence="3" key="1">
    <citation type="journal article" date="2020" name="J. Eukaryot. Microbiol.">
        <title>De novo Sequencing, Assembly and Annotation of the Transcriptome for the Free-Living Testate Amoeba Arcella intermedia.</title>
        <authorList>
            <person name="Ribeiro G.M."/>
            <person name="Porfirio-Sousa A.L."/>
            <person name="Maurer-Alcala X.X."/>
            <person name="Katz L.A."/>
            <person name="Lahr D.J.G."/>
        </authorList>
    </citation>
    <scope>NUCLEOTIDE SEQUENCE</scope>
</reference>
<dbReference type="Pfam" id="PF00566">
    <property type="entry name" value="RabGAP-TBC"/>
    <property type="match status" value="1"/>
</dbReference>
<dbReference type="SMART" id="SM00164">
    <property type="entry name" value="TBC"/>
    <property type="match status" value="1"/>
</dbReference>
<dbReference type="PANTHER" id="PTHR47219">
    <property type="entry name" value="RAB GTPASE-ACTIVATING PROTEIN 1-LIKE"/>
    <property type="match status" value="1"/>
</dbReference>
<dbReference type="SUPFAM" id="SSF47923">
    <property type="entry name" value="Ypt/Rab-GAP domain of gyp1p"/>
    <property type="match status" value="2"/>
</dbReference>
<accession>A0A6B2LC07</accession>
<dbReference type="InterPro" id="IPR050302">
    <property type="entry name" value="Rab_GAP_TBC_domain"/>
</dbReference>
<name>A0A6B2LC07_9EUKA</name>
<dbReference type="InterPro" id="IPR000195">
    <property type="entry name" value="Rab-GAP-TBC_dom"/>
</dbReference>
<dbReference type="GO" id="GO:0031267">
    <property type="term" value="F:small GTPase binding"/>
    <property type="evidence" value="ECO:0007669"/>
    <property type="project" value="TreeGrafter"/>
</dbReference>
<dbReference type="EMBL" id="GIBP01005590">
    <property type="protein sequence ID" value="NDV34559.1"/>
    <property type="molecule type" value="Transcribed_RNA"/>
</dbReference>
<evidence type="ECO:0000256" key="1">
    <source>
        <dbReference type="ARBA" id="ARBA00022468"/>
    </source>
</evidence>
<dbReference type="Gene3D" id="1.10.472.80">
    <property type="entry name" value="Ypt/Rab-GAP domain of gyp1p, domain 3"/>
    <property type="match status" value="1"/>
</dbReference>
<feature type="domain" description="Rab-GAP TBC" evidence="2">
    <location>
        <begin position="5"/>
        <end position="192"/>
    </location>
</feature>
<evidence type="ECO:0000259" key="2">
    <source>
        <dbReference type="PROSITE" id="PS50086"/>
    </source>
</evidence>
<keyword evidence="1" id="KW-0343">GTPase activation</keyword>
<dbReference type="FunFam" id="1.10.8.270:FF:000001">
    <property type="entry name" value="TBC1 domain family member 1"/>
    <property type="match status" value="1"/>
</dbReference>
<dbReference type="PANTHER" id="PTHR47219:SF9">
    <property type="entry name" value="GTPASE ACTIVATING PROTEIN AND CENTROSOME-ASSOCIATED, ISOFORM B"/>
    <property type="match status" value="1"/>
</dbReference>
<proteinExistence type="predicted"/>
<dbReference type="Gene3D" id="1.10.8.270">
    <property type="entry name" value="putative rabgap domain of human tbc1 domain family member 14 like domains"/>
    <property type="match status" value="1"/>
</dbReference>
<dbReference type="PROSITE" id="PS50086">
    <property type="entry name" value="TBC_RABGAP"/>
    <property type="match status" value="1"/>
</dbReference>
<dbReference type="AlphaFoldDB" id="A0A6B2LC07"/>
<dbReference type="GO" id="GO:0005096">
    <property type="term" value="F:GTPase activator activity"/>
    <property type="evidence" value="ECO:0007669"/>
    <property type="project" value="UniProtKB-KW"/>
</dbReference>
<organism evidence="3">
    <name type="scientific">Arcella intermedia</name>
    <dbReference type="NCBI Taxonomy" id="1963864"/>
    <lineage>
        <taxon>Eukaryota</taxon>
        <taxon>Amoebozoa</taxon>
        <taxon>Tubulinea</taxon>
        <taxon>Elardia</taxon>
        <taxon>Arcellinida</taxon>
        <taxon>Sphaerothecina</taxon>
        <taxon>Arcellidae</taxon>
        <taxon>Arcella</taxon>
    </lineage>
</organism>
<sequence>MIRKGIPREIRGDAWKVISGAEALKQKSPGVYEMLVCEKSVDEGALVKDMHRTFPTNSLFKLKEGEGQRALFNVLKAFSLMDPEVGYCQGMSFIVGILVQYASEVDAFWILVALLKMYNFRGLYISGLPLLKHSLYRFHFLLQKHLPTLYLHFLELRIRPLLYSSEWFSTLFAYNSDIETTSRLWDVMLLEGPAYLFRVGLAILKRVEGDLVGMGFDEIMIFLKNGVVEEVEGLMVVADGFVGVEEDLVGIDERFEGVKAFR</sequence>
<evidence type="ECO:0000313" key="3">
    <source>
        <dbReference type="EMBL" id="NDV34559.1"/>
    </source>
</evidence>
<protein>
    <recommendedName>
        <fullName evidence="2">Rab-GAP TBC domain-containing protein</fullName>
    </recommendedName>
</protein>
<dbReference type="InterPro" id="IPR035969">
    <property type="entry name" value="Rab-GAP_TBC_sf"/>
</dbReference>